<organism evidence="15 16">
    <name type="scientific">[Myrmecia] bisecta</name>
    <dbReference type="NCBI Taxonomy" id="41462"/>
    <lineage>
        <taxon>Eukaryota</taxon>
        <taxon>Viridiplantae</taxon>
        <taxon>Chlorophyta</taxon>
        <taxon>core chlorophytes</taxon>
        <taxon>Trebouxiophyceae</taxon>
        <taxon>Trebouxiales</taxon>
        <taxon>Trebouxiaceae</taxon>
        <taxon>Myrmecia</taxon>
    </lineage>
</organism>
<feature type="region of interest" description="Disordered" evidence="13">
    <location>
        <begin position="16"/>
        <end position="41"/>
    </location>
</feature>
<dbReference type="Proteomes" id="UP001489004">
    <property type="component" value="Unassembled WGS sequence"/>
</dbReference>
<dbReference type="InterPro" id="IPR002313">
    <property type="entry name" value="Lys-tRNA-ligase_II"/>
</dbReference>
<dbReference type="CDD" id="cd04322">
    <property type="entry name" value="LysRS_N"/>
    <property type="match status" value="1"/>
</dbReference>
<evidence type="ECO:0000256" key="9">
    <source>
        <dbReference type="ARBA" id="ARBA00023146"/>
    </source>
</evidence>
<dbReference type="NCBIfam" id="TIGR00499">
    <property type="entry name" value="lysS_bact"/>
    <property type="match status" value="1"/>
</dbReference>
<feature type="compositionally biased region" description="Polar residues" evidence="13">
    <location>
        <begin position="679"/>
        <end position="689"/>
    </location>
</feature>
<dbReference type="PANTHER" id="PTHR42918:SF9">
    <property type="entry name" value="LYSINE--TRNA LIGASE"/>
    <property type="match status" value="1"/>
</dbReference>
<comment type="catalytic activity">
    <reaction evidence="11 12">
        <text>tRNA(Lys) + L-lysine + ATP = L-lysyl-tRNA(Lys) + AMP + diphosphate</text>
        <dbReference type="Rhea" id="RHEA:20792"/>
        <dbReference type="Rhea" id="RHEA-COMP:9696"/>
        <dbReference type="Rhea" id="RHEA-COMP:9697"/>
        <dbReference type="ChEBI" id="CHEBI:30616"/>
        <dbReference type="ChEBI" id="CHEBI:32551"/>
        <dbReference type="ChEBI" id="CHEBI:33019"/>
        <dbReference type="ChEBI" id="CHEBI:78442"/>
        <dbReference type="ChEBI" id="CHEBI:78529"/>
        <dbReference type="ChEBI" id="CHEBI:456215"/>
        <dbReference type="EC" id="6.1.1.6"/>
    </reaction>
</comment>
<proteinExistence type="inferred from homology"/>
<dbReference type="Gene3D" id="2.40.50.140">
    <property type="entry name" value="Nucleic acid-binding proteins"/>
    <property type="match status" value="1"/>
</dbReference>
<dbReference type="GO" id="GO:0005524">
    <property type="term" value="F:ATP binding"/>
    <property type="evidence" value="ECO:0007669"/>
    <property type="project" value="UniProtKB-KW"/>
</dbReference>
<comment type="similarity">
    <text evidence="2">Belongs to the class-II aminoacyl-tRNA synthetase family.</text>
</comment>
<gene>
    <name evidence="15" type="ORF">WJX72_004233</name>
</gene>
<evidence type="ECO:0000313" key="15">
    <source>
        <dbReference type="EMBL" id="KAK9823612.1"/>
    </source>
</evidence>
<feature type="compositionally biased region" description="Basic and acidic residues" evidence="13">
    <location>
        <begin position="19"/>
        <end position="29"/>
    </location>
</feature>
<evidence type="ECO:0000256" key="2">
    <source>
        <dbReference type="ARBA" id="ARBA00008226"/>
    </source>
</evidence>
<dbReference type="InterPro" id="IPR045864">
    <property type="entry name" value="aa-tRNA-synth_II/BPL/LPL"/>
</dbReference>
<dbReference type="AlphaFoldDB" id="A0AAW1QQA2"/>
<dbReference type="FunFam" id="3.30.930.10:FF:000238">
    <property type="entry name" value="Lysine--tRNA ligase"/>
    <property type="match status" value="1"/>
</dbReference>
<dbReference type="InterPro" id="IPR012340">
    <property type="entry name" value="NA-bd_OB-fold"/>
</dbReference>
<evidence type="ECO:0000256" key="8">
    <source>
        <dbReference type="ARBA" id="ARBA00022917"/>
    </source>
</evidence>
<dbReference type="PROSITE" id="PS50862">
    <property type="entry name" value="AA_TRNA_LIGASE_II"/>
    <property type="match status" value="1"/>
</dbReference>
<dbReference type="EMBL" id="JALJOR010000002">
    <property type="protein sequence ID" value="KAK9823612.1"/>
    <property type="molecule type" value="Genomic_DNA"/>
</dbReference>
<comment type="subcellular location">
    <subcellularLocation>
        <location evidence="1">Cytoplasm</location>
    </subcellularLocation>
</comment>
<dbReference type="InterPro" id="IPR044136">
    <property type="entry name" value="Lys-tRNA-ligase_II_N"/>
</dbReference>
<evidence type="ECO:0000256" key="6">
    <source>
        <dbReference type="ARBA" id="ARBA00022741"/>
    </source>
</evidence>
<evidence type="ECO:0000256" key="12">
    <source>
        <dbReference type="RuleBase" id="RU003748"/>
    </source>
</evidence>
<keyword evidence="9" id="KW-0030">Aminoacyl-tRNA synthetase</keyword>
<dbReference type="GO" id="GO:0000049">
    <property type="term" value="F:tRNA binding"/>
    <property type="evidence" value="ECO:0007669"/>
    <property type="project" value="TreeGrafter"/>
</dbReference>
<dbReference type="GO" id="GO:0004824">
    <property type="term" value="F:lysine-tRNA ligase activity"/>
    <property type="evidence" value="ECO:0007669"/>
    <property type="project" value="UniProtKB-EC"/>
</dbReference>
<feature type="compositionally biased region" description="Polar residues" evidence="13">
    <location>
        <begin position="590"/>
        <end position="608"/>
    </location>
</feature>
<keyword evidence="7" id="KW-0067">ATP-binding</keyword>
<dbReference type="SUPFAM" id="SSF55681">
    <property type="entry name" value="Class II aaRS and biotin synthetases"/>
    <property type="match status" value="1"/>
</dbReference>
<dbReference type="InterPro" id="IPR004365">
    <property type="entry name" value="NA-bd_OB_tRNA"/>
</dbReference>
<dbReference type="Gene3D" id="3.30.930.10">
    <property type="entry name" value="Bira Bifunctional Protein, Domain 2"/>
    <property type="match status" value="1"/>
</dbReference>
<keyword evidence="16" id="KW-1185">Reference proteome</keyword>
<evidence type="ECO:0000313" key="16">
    <source>
        <dbReference type="Proteomes" id="UP001489004"/>
    </source>
</evidence>
<dbReference type="Pfam" id="PF01336">
    <property type="entry name" value="tRNA_anti-codon"/>
    <property type="match status" value="1"/>
</dbReference>
<name>A0AAW1QQA2_9CHLO</name>
<accession>A0AAW1QQA2</accession>
<dbReference type="InterPro" id="IPR004364">
    <property type="entry name" value="Aa-tRNA-synt_II"/>
</dbReference>
<evidence type="ECO:0000256" key="11">
    <source>
        <dbReference type="ARBA" id="ARBA00048573"/>
    </source>
</evidence>
<evidence type="ECO:0000259" key="14">
    <source>
        <dbReference type="PROSITE" id="PS50862"/>
    </source>
</evidence>
<dbReference type="GO" id="GO:0006430">
    <property type="term" value="P:lysyl-tRNA aminoacylation"/>
    <property type="evidence" value="ECO:0007669"/>
    <property type="project" value="InterPro"/>
</dbReference>
<sequence length="689" mass="75854">MASTWVLPEKWTEDAVDENGEKLSKNEFKKRQKAAKVAQERAEKQAKLAAAAANGAPKKAAAAGEADMDDLDPSQYFELRVKAVTAAKALGNNPYPHKFEVSISLPDFVAKYSDLEAGQHLEDVVSVAGRVHLKRASGSKLLFYTLHGDGASLQVMADASTSELDEAGFEVLHATIKRGDIVGARGHPGKSKRGELSLFPAHVCVLSPCLHMIPKRKLANQETRYRQRYLDAIVNPRVREIFHTRAKIIQYVRKYYDERGFLEVETPMMNMIPGGATARPFITHHNDLDMQLYMRVAPELYLKMLVVGGLDRVYEIGRQFRNEGIDMTHNPEFTTVESYQAYADYNDVMNMTEEMICGIVKELKGGYKIQYHANGPDEPAVEIDFTPPWPRISMCSGLEKILGVTLPDLDTEDARVFLAQLCKEKGVDCPPPQSTARLLDKLVGEYLEEQCVNPAFICDHPQLMSPLAKWHRTLPGMTERFELFINKREVCNAYTELNDPIVQRERFAEQAKAKAAGDDEAMFIDETFCTSLEYGLPPTAGFGMGIDRLTMMLTDTTNIKEVLLFPAMKPEDSAHSAKATIGEASPAKASGSQAQPVQARSNSGLNSNAPAFVPSTAAAPASPPSGAGAAPSDSAAPLSTSPTRRSRAAAHTEALLQDWRMHTSKPRPESEDGEADTSVRLNNVSLRGQ</sequence>
<dbReference type="FunFam" id="2.40.50.140:FF:000050">
    <property type="entry name" value="Lysine--tRNA ligase"/>
    <property type="match status" value="1"/>
</dbReference>
<dbReference type="PRINTS" id="PR00982">
    <property type="entry name" value="TRNASYNTHLYS"/>
</dbReference>
<keyword evidence="4" id="KW-0963">Cytoplasm</keyword>
<dbReference type="CDD" id="cd00775">
    <property type="entry name" value="LysRS_core"/>
    <property type="match status" value="1"/>
</dbReference>
<dbReference type="SUPFAM" id="SSF50249">
    <property type="entry name" value="Nucleic acid-binding proteins"/>
    <property type="match status" value="1"/>
</dbReference>
<evidence type="ECO:0000256" key="13">
    <source>
        <dbReference type="SAM" id="MobiDB-lite"/>
    </source>
</evidence>
<evidence type="ECO:0000256" key="10">
    <source>
        <dbReference type="ARBA" id="ARBA00030563"/>
    </source>
</evidence>
<dbReference type="InterPro" id="IPR034762">
    <property type="entry name" value="Lys-tRNA-ligase_II_bac/euk"/>
</dbReference>
<keyword evidence="5" id="KW-0436">Ligase</keyword>
<feature type="compositionally biased region" description="Low complexity" evidence="13">
    <location>
        <begin position="609"/>
        <end position="642"/>
    </location>
</feature>
<dbReference type="PANTHER" id="PTHR42918">
    <property type="entry name" value="LYSYL-TRNA SYNTHETASE"/>
    <property type="match status" value="1"/>
</dbReference>
<evidence type="ECO:0000256" key="5">
    <source>
        <dbReference type="ARBA" id="ARBA00022598"/>
    </source>
</evidence>
<comment type="caution">
    <text evidence="15">The sequence shown here is derived from an EMBL/GenBank/DDBJ whole genome shotgun (WGS) entry which is preliminary data.</text>
</comment>
<dbReference type="HAMAP" id="MF_00252">
    <property type="entry name" value="Lys_tRNA_synth_class2"/>
    <property type="match status" value="1"/>
</dbReference>
<evidence type="ECO:0000256" key="1">
    <source>
        <dbReference type="ARBA" id="ARBA00004496"/>
    </source>
</evidence>
<dbReference type="NCBIfam" id="NF001756">
    <property type="entry name" value="PRK00484.1"/>
    <property type="match status" value="1"/>
</dbReference>
<dbReference type="Pfam" id="PF00152">
    <property type="entry name" value="tRNA-synt_2"/>
    <property type="match status" value="1"/>
</dbReference>
<protein>
    <recommendedName>
        <fullName evidence="3 12">Lysine--tRNA ligase</fullName>
        <ecNumber evidence="3 12">6.1.1.6</ecNumber>
    </recommendedName>
    <alternativeName>
        <fullName evidence="10 12">Lysyl-tRNA synthetase</fullName>
    </alternativeName>
</protein>
<dbReference type="InterPro" id="IPR006195">
    <property type="entry name" value="aa-tRNA-synth_II"/>
</dbReference>
<evidence type="ECO:0000256" key="7">
    <source>
        <dbReference type="ARBA" id="ARBA00022840"/>
    </source>
</evidence>
<dbReference type="GO" id="GO:0005829">
    <property type="term" value="C:cytosol"/>
    <property type="evidence" value="ECO:0007669"/>
    <property type="project" value="TreeGrafter"/>
</dbReference>
<reference evidence="15 16" key="1">
    <citation type="journal article" date="2024" name="Nat. Commun.">
        <title>Phylogenomics reveals the evolutionary origins of lichenization in chlorophyte algae.</title>
        <authorList>
            <person name="Puginier C."/>
            <person name="Libourel C."/>
            <person name="Otte J."/>
            <person name="Skaloud P."/>
            <person name="Haon M."/>
            <person name="Grisel S."/>
            <person name="Petersen M."/>
            <person name="Berrin J.G."/>
            <person name="Delaux P.M."/>
            <person name="Dal Grande F."/>
            <person name="Keller J."/>
        </authorList>
    </citation>
    <scope>NUCLEOTIDE SEQUENCE [LARGE SCALE GENOMIC DNA]</scope>
    <source>
        <strain evidence="15 16">SAG 2043</strain>
    </source>
</reference>
<dbReference type="PIRSF" id="PIRSF039101">
    <property type="entry name" value="LysRS2"/>
    <property type="match status" value="1"/>
</dbReference>
<keyword evidence="8" id="KW-0648">Protein biosynthesis</keyword>
<feature type="domain" description="Aminoacyl-transfer RNA synthetases class-II family profile" evidence="14">
    <location>
        <begin position="242"/>
        <end position="570"/>
    </location>
</feature>
<keyword evidence="6" id="KW-0547">Nucleotide-binding</keyword>
<dbReference type="InterPro" id="IPR018149">
    <property type="entry name" value="Lys-tRNA-synth_II_C"/>
</dbReference>
<evidence type="ECO:0000256" key="3">
    <source>
        <dbReference type="ARBA" id="ARBA00013166"/>
    </source>
</evidence>
<feature type="region of interest" description="Disordered" evidence="13">
    <location>
        <begin position="575"/>
        <end position="689"/>
    </location>
</feature>
<evidence type="ECO:0000256" key="4">
    <source>
        <dbReference type="ARBA" id="ARBA00022490"/>
    </source>
</evidence>
<dbReference type="EC" id="6.1.1.6" evidence="3 12"/>